<dbReference type="EMBL" id="JAAAJA010000103">
    <property type="protein sequence ID" value="KAG0262222.1"/>
    <property type="molecule type" value="Genomic_DNA"/>
</dbReference>
<gene>
    <name evidence="3" type="ORF">BG011_000196</name>
</gene>
<keyword evidence="1" id="KW-0472">Membrane</keyword>
<sequence>MKFVKILAAFLVVSALSMGHVQADKKFTWYKSNEAEAYWVGKEISRQSNNEAAIYGIGGCAVAVVGMIGTGAGVFACIFNFATEAICVGSGALAWFTASFMTIVTVAGKECNEIGGNFSGNTKALRCVAAGYIMANPPPDGVPSNVEIYHYTQCL</sequence>
<feature type="transmembrane region" description="Helical" evidence="1">
    <location>
        <begin position="86"/>
        <end position="108"/>
    </location>
</feature>
<evidence type="ECO:0000256" key="2">
    <source>
        <dbReference type="SAM" id="SignalP"/>
    </source>
</evidence>
<evidence type="ECO:0000313" key="4">
    <source>
        <dbReference type="Proteomes" id="UP000726737"/>
    </source>
</evidence>
<keyword evidence="1" id="KW-1133">Transmembrane helix</keyword>
<evidence type="ECO:0000313" key="3">
    <source>
        <dbReference type="EMBL" id="KAG0262222.1"/>
    </source>
</evidence>
<keyword evidence="2" id="KW-0732">Signal</keyword>
<keyword evidence="1" id="KW-0812">Transmembrane</keyword>
<dbReference type="AlphaFoldDB" id="A0A9P6Q7B1"/>
<organism evidence="3 4">
    <name type="scientific">Mortierella polycephala</name>
    <dbReference type="NCBI Taxonomy" id="41804"/>
    <lineage>
        <taxon>Eukaryota</taxon>
        <taxon>Fungi</taxon>
        <taxon>Fungi incertae sedis</taxon>
        <taxon>Mucoromycota</taxon>
        <taxon>Mortierellomycotina</taxon>
        <taxon>Mortierellomycetes</taxon>
        <taxon>Mortierellales</taxon>
        <taxon>Mortierellaceae</taxon>
        <taxon>Mortierella</taxon>
    </lineage>
</organism>
<reference evidence="3" key="1">
    <citation type="journal article" date="2020" name="Fungal Divers.">
        <title>Resolving the Mortierellaceae phylogeny through synthesis of multi-gene phylogenetics and phylogenomics.</title>
        <authorList>
            <person name="Vandepol N."/>
            <person name="Liber J."/>
            <person name="Desiro A."/>
            <person name="Na H."/>
            <person name="Kennedy M."/>
            <person name="Barry K."/>
            <person name="Grigoriev I.V."/>
            <person name="Miller A.N."/>
            <person name="O'Donnell K."/>
            <person name="Stajich J.E."/>
            <person name="Bonito G."/>
        </authorList>
    </citation>
    <scope>NUCLEOTIDE SEQUENCE</scope>
    <source>
        <strain evidence="3">KOD948</strain>
    </source>
</reference>
<accession>A0A9P6Q7B1</accession>
<name>A0A9P6Q7B1_9FUNG</name>
<dbReference type="OrthoDB" id="2411220at2759"/>
<evidence type="ECO:0000256" key="1">
    <source>
        <dbReference type="SAM" id="Phobius"/>
    </source>
</evidence>
<feature type="signal peptide" evidence="2">
    <location>
        <begin position="1"/>
        <end position="23"/>
    </location>
</feature>
<feature type="transmembrane region" description="Helical" evidence="1">
    <location>
        <begin position="52"/>
        <end position="79"/>
    </location>
</feature>
<feature type="chain" id="PRO_5040221405" evidence="2">
    <location>
        <begin position="24"/>
        <end position="155"/>
    </location>
</feature>
<dbReference type="Proteomes" id="UP000726737">
    <property type="component" value="Unassembled WGS sequence"/>
</dbReference>
<proteinExistence type="predicted"/>
<comment type="caution">
    <text evidence="3">The sequence shown here is derived from an EMBL/GenBank/DDBJ whole genome shotgun (WGS) entry which is preliminary data.</text>
</comment>
<keyword evidence="4" id="KW-1185">Reference proteome</keyword>
<protein>
    <submittedName>
        <fullName evidence="3">Uncharacterized protein</fullName>
    </submittedName>
</protein>